<organism evidence="2 3">
    <name type="scientific">Thiorhodococcus fuscus</name>
    <dbReference type="NCBI Taxonomy" id="527200"/>
    <lineage>
        <taxon>Bacteria</taxon>
        <taxon>Pseudomonadati</taxon>
        <taxon>Pseudomonadota</taxon>
        <taxon>Gammaproteobacteria</taxon>
        <taxon>Chromatiales</taxon>
        <taxon>Chromatiaceae</taxon>
        <taxon>Thiorhodococcus</taxon>
    </lineage>
</organism>
<accession>A0ABW4YAJ5</accession>
<name>A0ABW4YAJ5_9GAMM</name>
<feature type="region of interest" description="Disordered" evidence="1">
    <location>
        <begin position="23"/>
        <end position="58"/>
    </location>
</feature>
<evidence type="ECO:0000313" key="2">
    <source>
        <dbReference type="EMBL" id="MFD2113100.1"/>
    </source>
</evidence>
<dbReference type="EMBL" id="JBHUHX010000042">
    <property type="protein sequence ID" value="MFD2113100.1"/>
    <property type="molecule type" value="Genomic_DNA"/>
</dbReference>
<reference evidence="3" key="1">
    <citation type="journal article" date="2019" name="Int. J. Syst. Evol. Microbiol.">
        <title>The Global Catalogue of Microorganisms (GCM) 10K type strain sequencing project: providing services to taxonomists for standard genome sequencing and annotation.</title>
        <authorList>
            <consortium name="The Broad Institute Genomics Platform"/>
            <consortium name="The Broad Institute Genome Sequencing Center for Infectious Disease"/>
            <person name="Wu L."/>
            <person name="Ma J."/>
        </authorList>
    </citation>
    <scope>NUCLEOTIDE SEQUENCE [LARGE SCALE GENOMIC DNA]</scope>
    <source>
        <strain evidence="3">KACC 12597</strain>
    </source>
</reference>
<proteinExistence type="predicted"/>
<evidence type="ECO:0000256" key="1">
    <source>
        <dbReference type="SAM" id="MobiDB-lite"/>
    </source>
</evidence>
<gene>
    <name evidence="2" type="ORF">ACFSJC_14710</name>
</gene>
<keyword evidence="3" id="KW-1185">Reference proteome</keyword>
<protein>
    <submittedName>
        <fullName evidence="2">Uncharacterized protein</fullName>
    </submittedName>
</protein>
<sequence length="144" mass="16092">MNGQPDEPLEDPHTECATLREKLREAKTRLSASPLPINPSRPSALESTLPDQDAPPPLDQAIGDATSAAMSLMEAALAERVRAISMEKKLQREIDHRLRVEKALIESEQRCRRILDSIGEVRWISTADWKTILDIDPKDQPPPP</sequence>
<dbReference type="RefSeq" id="WP_386027782.1">
    <property type="nucleotide sequence ID" value="NZ_JBHUHX010000042.1"/>
</dbReference>
<dbReference type="Proteomes" id="UP001597337">
    <property type="component" value="Unassembled WGS sequence"/>
</dbReference>
<comment type="caution">
    <text evidence="2">The sequence shown here is derived from an EMBL/GenBank/DDBJ whole genome shotgun (WGS) entry which is preliminary data.</text>
</comment>
<evidence type="ECO:0000313" key="3">
    <source>
        <dbReference type="Proteomes" id="UP001597337"/>
    </source>
</evidence>